<reference evidence="2" key="1">
    <citation type="submission" date="2020-09" db="EMBL/GenBank/DDBJ databases">
        <title>Secondary metabolite and genome analysis of marine Streptomyces chumphonensis KK1-2T.</title>
        <authorList>
            <person name="Phongsopitanun W."/>
            <person name="Kanchanasin P."/>
            <person name="Pittayakhajonwut P."/>
            <person name="Suwanborirux K."/>
            <person name="Tanasupawat S."/>
        </authorList>
    </citation>
    <scope>NUCLEOTIDE SEQUENCE</scope>
    <source>
        <strain evidence="2">KK1-2</strain>
    </source>
</reference>
<gene>
    <name evidence="2" type="ORF">IF129_23700</name>
</gene>
<evidence type="ECO:0000256" key="1">
    <source>
        <dbReference type="SAM" id="MobiDB-lite"/>
    </source>
</evidence>
<comment type="caution">
    <text evidence="2">The sequence shown here is derived from an EMBL/GenBank/DDBJ whole genome shotgun (WGS) entry which is preliminary data.</text>
</comment>
<organism evidence="2 3">
    <name type="scientific">Streptomyces chumphonensis</name>
    <dbReference type="NCBI Taxonomy" id="1214925"/>
    <lineage>
        <taxon>Bacteria</taxon>
        <taxon>Bacillati</taxon>
        <taxon>Actinomycetota</taxon>
        <taxon>Actinomycetes</taxon>
        <taxon>Kitasatosporales</taxon>
        <taxon>Streptomycetaceae</taxon>
        <taxon>Streptomyces</taxon>
    </lineage>
</organism>
<dbReference type="Pfam" id="PF13822">
    <property type="entry name" value="ACC_epsilon"/>
    <property type="match status" value="1"/>
</dbReference>
<feature type="region of interest" description="Disordered" evidence="1">
    <location>
        <begin position="37"/>
        <end position="71"/>
    </location>
</feature>
<protein>
    <submittedName>
        <fullName evidence="2">Acyl-CoA carboxylase subunit epsilon</fullName>
    </submittedName>
</protein>
<dbReference type="InterPro" id="IPR032716">
    <property type="entry name" value="ACC_epsilon"/>
</dbReference>
<dbReference type="RefSeq" id="WP_191211858.1">
    <property type="nucleotide sequence ID" value="NZ_BAABKL010000001.1"/>
</dbReference>
<evidence type="ECO:0000313" key="3">
    <source>
        <dbReference type="Proteomes" id="UP000632289"/>
    </source>
</evidence>
<evidence type="ECO:0000313" key="2">
    <source>
        <dbReference type="EMBL" id="MBD3934556.1"/>
    </source>
</evidence>
<dbReference type="AlphaFoldDB" id="A0A927F3J8"/>
<name>A0A927F3J8_9ACTN</name>
<dbReference type="Proteomes" id="UP000632289">
    <property type="component" value="Unassembled WGS sequence"/>
</dbReference>
<sequence length="71" mass="7663">MSDTSDLATAPLRVLRGAPDDRELAAVTAVLLAVRSGRGDEAPKPGPHRTGWDRTRAGYVAPTSWTTRHRP</sequence>
<dbReference type="EMBL" id="JACXYU010000018">
    <property type="protein sequence ID" value="MBD3934556.1"/>
    <property type="molecule type" value="Genomic_DNA"/>
</dbReference>
<dbReference type="GO" id="GO:0003989">
    <property type="term" value="F:acetyl-CoA carboxylase activity"/>
    <property type="evidence" value="ECO:0007669"/>
    <property type="project" value="InterPro"/>
</dbReference>
<proteinExistence type="predicted"/>
<dbReference type="GO" id="GO:0004658">
    <property type="term" value="F:propionyl-CoA carboxylase activity"/>
    <property type="evidence" value="ECO:0007669"/>
    <property type="project" value="InterPro"/>
</dbReference>
<accession>A0A927F3J8</accession>
<keyword evidence="3" id="KW-1185">Reference proteome</keyword>